<dbReference type="PANTHER" id="PTHR43591">
    <property type="entry name" value="METHYLTRANSFERASE"/>
    <property type="match status" value="1"/>
</dbReference>
<dbReference type="Pfam" id="PF13649">
    <property type="entry name" value="Methyltransf_25"/>
    <property type="match status" value="1"/>
</dbReference>
<keyword evidence="2" id="KW-0489">Methyltransferase</keyword>
<gene>
    <name evidence="2" type="ORF">SAMN04488058_102227</name>
</gene>
<evidence type="ECO:0000259" key="1">
    <source>
        <dbReference type="Pfam" id="PF13649"/>
    </source>
</evidence>
<dbReference type="InterPro" id="IPR029063">
    <property type="entry name" value="SAM-dependent_MTases_sf"/>
</dbReference>
<dbReference type="STRING" id="856736.SAMN04488058_102227"/>
<evidence type="ECO:0000313" key="3">
    <source>
        <dbReference type="Proteomes" id="UP000199223"/>
    </source>
</evidence>
<dbReference type="EMBL" id="FNZA01000002">
    <property type="protein sequence ID" value="SEI92243.1"/>
    <property type="molecule type" value="Genomic_DNA"/>
</dbReference>
<evidence type="ECO:0000313" key="2">
    <source>
        <dbReference type="EMBL" id="SEI92243.1"/>
    </source>
</evidence>
<organism evidence="2 3">
    <name type="scientific">Deinococcus reticulitermitis</name>
    <dbReference type="NCBI Taxonomy" id="856736"/>
    <lineage>
        <taxon>Bacteria</taxon>
        <taxon>Thermotogati</taxon>
        <taxon>Deinococcota</taxon>
        <taxon>Deinococci</taxon>
        <taxon>Deinococcales</taxon>
        <taxon>Deinococcaceae</taxon>
        <taxon>Deinococcus</taxon>
    </lineage>
</organism>
<dbReference type="InterPro" id="IPR041698">
    <property type="entry name" value="Methyltransf_25"/>
</dbReference>
<dbReference type="GO" id="GO:0008168">
    <property type="term" value="F:methyltransferase activity"/>
    <property type="evidence" value="ECO:0007669"/>
    <property type="project" value="UniProtKB-KW"/>
</dbReference>
<accession>A0A1H6UIU1</accession>
<dbReference type="OrthoDB" id="2575094at2"/>
<dbReference type="SUPFAM" id="SSF53335">
    <property type="entry name" value="S-adenosyl-L-methionine-dependent methyltransferases"/>
    <property type="match status" value="1"/>
</dbReference>
<feature type="domain" description="Methyltransferase" evidence="1">
    <location>
        <begin position="59"/>
        <end position="150"/>
    </location>
</feature>
<sequence length="258" mass="27664">MSSFRSRPALPRGRPQARTAWTEADGYLGMVGRHGHAYHRHLAVPAVLKLLDVPRGARVLDLGCGPGVLAPHLHRRGLQVTGLDASPAMIAQARRLHGAAGTFVLGDARRLPPALRRAPFGGAVFLFSLQDMDPLGPVLREAGSVLRPGGVLVAVLTQPCFRVPRASGWARDPARGLYARQVSRYLTPFSAPAQGSASTTFHRPLGEYVAALAEAGLWVDALRELAPTPALRRQLGEDRPHNADLPALLALRAARLRG</sequence>
<dbReference type="AlphaFoldDB" id="A0A1H6UIU1"/>
<dbReference type="RefSeq" id="WP_092263474.1">
    <property type="nucleotide sequence ID" value="NZ_FNZA01000002.1"/>
</dbReference>
<dbReference type="Gene3D" id="3.40.50.150">
    <property type="entry name" value="Vaccinia Virus protein VP39"/>
    <property type="match status" value="1"/>
</dbReference>
<dbReference type="GO" id="GO:0032259">
    <property type="term" value="P:methylation"/>
    <property type="evidence" value="ECO:0007669"/>
    <property type="project" value="UniProtKB-KW"/>
</dbReference>
<dbReference type="CDD" id="cd02440">
    <property type="entry name" value="AdoMet_MTases"/>
    <property type="match status" value="1"/>
</dbReference>
<keyword evidence="2" id="KW-0808">Transferase</keyword>
<proteinExistence type="predicted"/>
<name>A0A1H6UIU1_9DEIO</name>
<keyword evidence="3" id="KW-1185">Reference proteome</keyword>
<dbReference type="Proteomes" id="UP000199223">
    <property type="component" value="Unassembled WGS sequence"/>
</dbReference>
<protein>
    <submittedName>
        <fullName evidence="2">Methyltransferase domain-containing protein</fullName>
    </submittedName>
</protein>
<reference evidence="3" key="1">
    <citation type="submission" date="2016-10" db="EMBL/GenBank/DDBJ databases">
        <authorList>
            <person name="Varghese N."/>
            <person name="Submissions S."/>
        </authorList>
    </citation>
    <scope>NUCLEOTIDE SEQUENCE [LARGE SCALE GENOMIC DNA]</scope>
    <source>
        <strain evidence="3">CGMCC 1.10218</strain>
    </source>
</reference>